<dbReference type="InterPro" id="IPR011006">
    <property type="entry name" value="CheY-like_superfamily"/>
</dbReference>
<dbReference type="PANTHER" id="PTHR33121">
    <property type="entry name" value="CYCLIC DI-GMP PHOSPHODIESTERASE PDEF"/>
    <property type="match status" value="1"/>
</dbReference>
<reference evidence="4 5" key="1">
    <citation type="submission" date="2023-07" db="EMBL/GenBank/DDBJ databases">
        <title>Sorghum-associated microbial communities from plants grown in Nebraska, USA.</title>
        <authorList>
            <person name="Schachtman D."/>
        </authorList>
    </citation>
    <scope>NUCLEOTIDE SEQUENCE [LARGE SCALE GENOMIC DNA]</scope>
    <source>
        <strain evidence="4 5">BE308</strain>
    </source>
</reference>
<evidence type="ECO:0000256" key="1">
    <source>
        <dbReference type="PROSITE-ProRule" id="PRU00169"/>
    </source>
</evidence>
<evidence type="ECO:0000259" key="3">
    <source>
        <dbReference type="PROSITE" id="PS50883"/>
    </source>
</evidence>
<accession>A0ABU1ZS74</accession>
<dbReference type="Gene3D" id="3.20.20.450">
    <property type="entry name" value="EAL domain"/>
    <property type="match status" value="1"/>
</dbReference>
<gene>
    <name evidence="4" type="ORF">J2X15_003701</name>
</gene>
<dbReference type="PROSITE" id="PS50883">
    <property type="entry name" value="EAL"/>
    <property type="match status" value="1"/>
</dbReference>
<evidence type="ECO:0000259" key="2">
    <source>
        <dbReference type="PROSITE" id="PS50110"/>
    </source>
</evidence>
<dbReference type="CDD" id="cd01948">
    <property type="entry name" value="EAL"/>
    <property type="match status" value="1"/>
</dbReference>
<evidence type="ECO:0000313" key="4">
    <source>
        <dbReference type="EMBL" id="MDR7308392.1"/>
    </source>
</evidence>
<dbReference type="RefSeq" id="WP_310345647.1">
    <property type="nucleotide sequence ID" value="NZ_JAVDXO010000010.1"/>
</dbReference>
<dbReference type="SUPFAM" id="SSF141868">
    <property type="entry name" value="EAL domain-like"/>
    <property type="match status" value="1"/>
</dbReference>
<dbReference type="SUPFAM" id="SSF52172">
    <property type="entry name" value="CheY-like"/>
    <property type="match status" value="1"/>
</dbReference>
<dbReference type="InterPro" id="IPR001633">
    <property type="entry name" value="EAL_dom"/>
</dbReference>
<dbReference type="Proteomes" id="UP001268089">
    <property type="component" value="Unassembled WGS sequence"/>
</dbReference>
<dbReference type="InterPro" id="IPR035919">
    <property type="entry name" value="EAL_sf"/>
</dbReference>
<evidence type="ECO:0000313" key="5">
    <source>
        <dbReference type="Proteomes" id="UP001268089"/>
    </source>
</evidence>
<feature type="domain" description="Response regulatory" evidence="2">
    <location>
        <begin position="8"/>
        <end position="130"/>
    </location>
</feature>
<dbReference type="InterPro" id="IPR050706">
    <property type="entry name" value="Cyclic-di-GMP_PDE-like"/>
</dbReference>
<feature type="modified residue" description="4-aspartylphosphate" evidence="1">
    <location>
        <position position="60"/>
    </location>
</feature>
<dbReference type="PANTHER" id="PTHR33121:SF79">
    <property type="entry name" value="CYCLIC DI-GMP PHOSPHODIESTERASE PDED-RELATED"/>
    <property type="match status" value="1"/>
</dbReference>
<dbReference type="SMART" id="SM00448">
    <property type="entry name" value="REC"/>
    <property type="match status" value="1"/>
</dbReference>
<organism evidence="4 5">
    <name type="scientific">Rhodoferax saidenbachensis</name>
    <dbReference type="NCBI Taxonomy" id="1484693"/>
    <lineage>
        <taxon>Bacteria</taxon>
        <taxon>Pseudomonadati</taxon>
        <taxon>Pseudomonadota</taxon>
        <taxon>Betaproteobacteria</taxon>
        <taxon>Burkholderiales</taxon>
        <taxon>Comamonadaceae</taxon>
        <taxon>Rhodoferax</taxon>
    </lineage>
</organism>
<protein>
    <submittedName>
        <fullName evidence="4">EAL domain-containing protein (Putative c-di-GMP-specific phosphodiesterase class I)/FixJ family two-component response regulator</fullName>
    </submittedName>
</protein>
<dbReference type="InterPro" id="IPR001789">
    <property type="entry name" value="Sig_transdc_resp-reg_receiver"/>
</dbReference>
<keyword evidence="1" id="KW-0597">Phosphoprotein</keyword>
<dbReference type="SMART" id="SM00052">
    <property type="entry name" value="EAL"/>
    <property type="match status" value="1"/>
</dbReference>
<comment type="caution">
    <text evidence="4">The sequence shown here is derived from an EMBL/GenBank/DDBJ whole genome shotgun (WGS) entry which is preliminary data.</text>
</comment>
<dbReference type="EMBL" id="JAVDXO010000010">
    <property type="protein sequence ID" value="MDR7308392.1"/>
    <property type="molecule type" value="Genomic_DNA"/>
</dbReference>
<keyword evidence="5" id="KW-1185">Reference proteome</keyword>
<feature type="domain" description="EAL" evidence="3">
    <location>
        <begin position="142"/>
        <end position="395"/>
    </location>
</feature>
<dbReference type="Gene3D" id="3.40.50.2300">
    <property type="match status" value="1"/>
</dbReference>
<sequence length="400" mass="44244">MRIPLNLKVLVLDDEPFMLKLLAYLLAKKGFQEVATCDNGSAALALVDSPYAAPQLIFCDINMPGMDGVEFVRRLVEHGYSGSLVLVSGEDERTLQSMRRLVQAHHIEVLGCLQKPVTPASLEVMMEAWRMPAAAPRTIVEKIYHEEELRRAIAMKQLINYYQPKVALSTGKVVGVEALVRWQHPTDGLVYPDQFIGVAEAHGLINDLTHSVLKQALQDMASWKQMGLEVQVSVNVSMDNLSALDFPDTVSALAASAGIAPTALILEVTESRLMHDLRAPLEILTRLRLKRFGLSIDDFGTGHSSLTQLRDLPFDELKIDRSFVHGAHDMGNIRAIFSASVGLAKELGMKVVAEGVEDAGDWAFLRFTDCDLAQGYHISKPIPASDFVAWVDLYRRRLGT</sequence>
<dbReference type="PROSITE" id="PS50110">
    <property type="entry name" value="RESPONSE_REGULATORY"/>
    <property type="match status" value="1"/>
</dbReference>
<name>A0ABU1ZS74_9BURK</name>
<proteinExistence type="predicted"/>
<dbReference type="Pfam" id="PF00563">
    <property type="entry name" value="EAL"/>
    <property type="match status" value="1"/>
</dbReference>
<dbReference type="Pfam" id="PF00072">
    <property type="entry name" value="Response_reg"/>
    <property type="match status" value="1"/>
</dbReference>